<proteinExistence type="predicted"/>
<dbReference type="InterPro" id="IPR000253">
    <property type="entry name" value="FHA_dom"/>
</dbReference>
<dbReference type="InterPro" id="IPR008984">
    <property type="entry name" value="SMAD_FHA_dom_sf"/>
</dbReference>
<name>A0A7C4W9V4_9BACT</name>
<dbReference type="AlphaFoldDB" id="A0A7C4W9V4"/>
<comment type="caution">
    <text evidence="2">The sequence shown here is derived from an EMBL/GenBank/DDBJ whole genome shotgun (WGS) entry which is preliminary data.</text>
</comment>
<evidence type="ECO:0000259" key="1">
    <source>
        <dbReference type="PROSITE" id="PS50006"/>
    </source>
</evidence>
<protein>
    <recommendedName>
        <fullName evidence="1">FHA domain-containing protein</fullName>
    </recommendedName>
</protein>
<dbReference type="PROSITE" id="PS50006">
    <property type="entry name" value="FHA_DOMAIN"/>
    <property type="match status" value="1"/>
</dbReference>
<dbReference type="SUPFAM" id="SSF49879">
    <property type="entry name" value="SMAD/FHA domain"/>
    <property type="match status" value="1"/>
</dbReference>
<gene>
    <name evidence="2" type="ORF">ENT77_05380</name>
</gene>
<reference evidence="2" key="1">
    <citation type="journal article" date="2020" name="mSystems">
        <title>Genome- and Community-Level Interaction Insights into Carbon Utilization and Element Cycling Functions of Hydrothermarchaeota in Hydrothermal Sediment.</title>
        <authorList>
            <person name="Zhou Z."/>
            <person name="Liu Y."/>
            <person name="Xu W."/>
            <person name="Pan J."/>
            <person name="Luo Z.H."/>
            <person name="Li M."/>
        </authorList>
    </citation>
    <scope>NUCLEOTIDE SEQUENCE [LARGE SCALE GENOMIC DNA]</scope>
    <source>
        <strain evidence="2">SpSt-609</strain>
    </source>
</reference>
<organism evidence="2">
    <name type="scientific">Fervidobacterium thailandense</name>
    <dbReference type="NCBI Taxonomy" id="1008305"/>
    <lineage>
        <taxon>Bacteria</taxon>
        <taxon>Thermotogati</taxon>
        <taxon>Thermotogota</taxon>
        <taxon>Thermotogae</taxon>
        <taxon>Thermotogales</taxon>
        <taxon>Fervidobacteriaceae</taxon>
        <taxon>Fervidobacterium</taxon>
    </lineage>
</organism>
<dbReference type="EMBL" id="DSZY01000027">
    <property type="protein sequence ID" value="HGU40611.1"/>
    <property type="molecule type" value="Genomic_DNA"/>
</dbReference>
<sequence length="146" mass="17177">MSNQITKALEDWLFEDLFNMERYFGRLQRNKGVQITVHVKGRDVLERVFSYDQITIGRAHPIVDVDLDLTPFDEEKTISRKAVVIRRDGDEYYIFRTGDVPVLLKNEFANSVFLEKDKPYKLSETSENFVVIWSKQKIGLKINIKF</sequence>
<feature type="domain" description="FHA" evidence="1">
    <location>
        <begin position="54"/>
        <end position="119"/>
    </location>
</feature>
<accession>A0A7C4W9V4</accession>
<evidence type="ECO:0000313" key="2">
    <source>
        <dbReference type="EMBL" id="HGU40611.1"/>
    </source>
</evidence>